<gene>
    <name evidence="4" type="ORF">ANN_21293</name>
</gene>
<evidence type="ECO:0000256" key="1">
    <source>
        <dbReference type="ARBA" id="ARBA00022801"/>
    </source>
</evidence>
<dbReference type="PANTHER" id="PTHR20963:SF51">
    <property type="entry name" value="MULTIPLE INOSITOL POLYPHOSPHATE PHOSPHATASE 1"/>
    <property type="match status" value="1"/>
</dbReference>
<feature type="signal peptide" evidence="3">
    <location>
        <begin position="1"/>
        <end position="23"/>
    </location>
</feature>
<evidence type="ECO:0000256" key="2">
    <source>
        <dbReference type="ARBA" id="ARBA00023180"/>
    </source>
</evidence>
<evidence type="ECO:0008006" key="6">
    <source>
        <dbReference type="Google" id="ProtNLM"/>
    </source>
</evidence>
<feature type="chain" id="PRO_5046930995" description="2,3-bisphosphoglycerate 3-phosphatase" evidence="3">
    <location>
        <begin position="24"/>
        <end position="451"/>
    </location>
</feature>
<dbReference type="InterPro" id="IPR016274">
    <property type="entry name" value="Histidine_acid_Pase_euk"/>
</dbReference>
<keyword evidence="3" id="KW-0732">Signal</keyword>
<dbReference type="InterPro" id="IPR029033">
    <property type="entry name" value="His_PPase_superfam"/>
</dbReference>
<dbReference type="EMBL" id="JAJSOF020000029">
    <property type="protein sequence ID" value="KAJ4432670.1"/>
    <property type="molecule type" value="Genomic_DNA"/>
</dbReference>
<dbReference type="SUPFAM" id="SSF53254">
    <property type="entry name" value="Phosphoglycerate mutase-like"/>
    <property type="match status" value="1"/>
</dbReference>
<keyword evidence="1" id="KW-0378">Hydrolase</keyword>
<dbReference type="Proteomes" id="UP001148838">
    <property type="component" value="Unassembled WGS sequence"/>
</dbReference>
<feature type="non-terminal residue" evidence="4">
    <location>
        <position position="1"/>
    </location>
</feature>
<dbReference type="PIRSF" id="PIRSF000894">
    <property type="entry name" value="Acid_phosphatase"/>
    <property type="match status" value="1"/>
</dbReference>
<evidence type="ECO:0000313" key="5">
    <source>
        <dbReference type="Proteomes" id="UP001148838"/>
    </source>
</evidence>
<dbReference type="CDD" id="cd07061">
    <property type="entry name" value="HP_HAP_like"/>
    <property type="match status" value="1"/>
</dbReference>
<dbReference type="Gene3D" id="3.40.50.1240">
    <property type="entry name" value="Phosphoglycerate mutase-like"/>
    <property type="match status" value="1"/>
</dbReference>
<evidence type="ECO:0000256" key="3">
    <source>
        <dbReference type="SAM" id="SignalP"/>
    </source>
</evidence>
<dbReference type="PANTHER" id="PTHR20963">
    <property type="entry name" value="MULTIPLE INOSITOL POLYPHOSPHATE PHOSPHATASE-RELATED"/>
    <property type="match status" value="1"/>
</dbReference>
<keyword evidence="2" id="KW-0325">Glycoprotein</keyword>
<name>A0ABQ8SF15_PERAM</name>
<organism evidence="4 5">
    <name type="scientific">Periplaneta americana</name>
    <name type="common">American cockroach</name>
    <name type="synonym">Blatta americana</name>
    <dbReference type="NCBI Taxonomy" id="6978"/>
    <lineage>
        <taxon>Eukaryota</taxon>
        <taxon>Metazoa</taxon>
        <taxon>Ecdysozoa</taxon>
        <taxon>Arthropoda</taxon>
        <taxon>Hexapoda</taxon>
        <taxon>Insecta</taxon>
        <taxon>Pterygota</taxon>
        <taxon>Neoptera</taxon>
        <taxon>Polyneoptera</taxon>
        <taxon>Dictyoptera</taxon>
        <taxon>Blattodea</taxon>
        <taxon>Blattoidea</taxon>
        <taxon>Blattidae</taxon>
        <taxon>Blattinae</taxon>
        <taxon>Periplaneta</taxon>
    </lineage>
</organism>
<dbReference type="InterPro" id="IPR000560">
    <property type="entry name" value="His_Pase_clade-2"/>
</dbReference>
<sequence length="451" mass="53279">EMEHKFHFILLFIIVVTLPSLLSEKCFSRTQNTHLYLATKTPYRYLTNKNDSVIHYPGCNPIRIWMIVRHGTRYPSGKVIQKMRERLPQLRETVIQNHKSKRGKLCKEELAALQAWSPHVEEADEKRLAHEGEDEMVELAERFQNRFPQILSEIYTNLTYKFRYTATQRTTESARHFTIGLFGRRVSRHVWFPEAIYRDPILRFYKLCHRWRMEVDKNPLSMREKVKFEDGPEMVSALKDISSRLGFNETINIRDAFLIYITCSFETAWDHRARSPWCAAFSETNMKVFEYAEDLEYYWIDGYGYNITYRQACPPIKDMLQHFQVEEMPDREHKARAVVYFTHSGTLLKIMAHLGLYKDEEVLLHNNFNILNDKRKWRVSQVDSFGTNLAFVLFRCNEQLKVLTLHQEKPVTLPGCPESDLCPLNVLREQYKESVTDCNFDHICSNPVEGA</sequence>
<keyword evidence="5" id="KW-1185">Reference proteome</keyword>
<reference evidence="4 5" key="1">
    <citation type="journal article" date="2022" name="Allergy">
        <title>Genome assembly and annotation of Periplaneta americana reveal a comprehensive cockroach allergen profile.</title>
        <authorList>
            <person name="Wang L."/>
            <person name="Xiong Q."/>
            <person name="Saelim N."/>
            <person name="Wang L."/>
            <person name="Nong W."/>
            <person name="Wan A.T."/>
            <person name="Shi M."/>
            <person name="Liu X."/>
            <person name="Cao Q."/>
            <person name="Hui J.H.L."/>
            <person name="Sookrung N."/>
            <person name="Leung T.F."/>
            <person name="Tungtrongchitr A."/>
            <person name="Tsui S.K.W."/>
        </authorList>
    </citation>
    <scope>NUCLEOTIDE SEQUENCE [LARGE SCALE GENOMIC DNA]</scope>
    <source>
        <strain evidence="4">PWHHKU_190912</strain>
    </source>
</reference>
<evidence type="ECO:0000313" key="4">
    <source>
        <dbReference type="EMBL" id="KAJ4432670.1"/>
    </source>
</evidence>
<comment type="caution">
    <text evidence="4">The sequence shown here is derived from an EMBL/GenBank/DDBJ whole genome shotgun (WGS) entry which is preliminary data.</text>
</comment>
<protein>
    <recommendedName>
        <fullName evidence="6">2,3-bisphosphoglycerate 3-phosphatase</fullName>
    </recommendedName>
</protein>
<proteinExistence type="predicted"/>
<dbReference type="Pfam" id="PF00328">
    <property type="entry name" value="His_Phos_2"/>
    <property type="match status" value="1"/>
</dbReference>
<accession>A0ABQ8SF15</accession>